<evidence type="ECO:0000313" key="7">
    <source>
        <dbReference type="EMBL" id="KZF20412.1"/>
    </source>
</evidence>
<keyword evidence="4" id="KW-0472">Membrane</keyword>
<dbReference type="STRING" id="1328760.A0A165AFZ7"/>
<evidence type="ECO:0000259" key="6">
    <source>
        <dbReference type="PROSITE" id="PS51380"/>
    </source>
</evidence>
<feature type="compositionally biased region" description="Basic and acidic residues" evidence="5">
    <location>
        <begin position="256"/>
        <end position="285"/>
    </location>
</feature>
<dbReference type="RefSeq" id="XP_018185967.1">
    <property type="nucleotide sequence ID" value="XM_018335589.1"/>
</dbReference>
<evidence type="ECO:0000256" key="1">
    <source>
        <dbReference type="ARBA" id="ARBA00004141"/>
    </source>
</evidence>
<dbReference type="PANTHER" id="PTHR10783">
    <property type="entry name" value="XENOTROPIC AND POLYTROPIC RETROVIRUS RECEPTOR 1-RELATED"/>
    <property type="match status" value="1"/>
</dbReference>
<name>A0A165AFZ7_XYLHT</name>
<dbReference type="GeneID" id="28900726"/>
<feature type="domain" description="EXS" evidence="6">
    <location>
        <begin position="1"/>
        <end position="78"/>
    </location>
</feature>
<comment type="subcellular location">
    <subcellularLocation>
        <location evidence="1">Membrane</location>
        <topology evidence="1">Multi-pass membrane protein</topology>
    </subcellularLocation>
</comment>
<evidence type="ECO:0000256" key="2">
    <source>
        <dbReference type="ARBA" id="ARBA00022692"/>
    </source>
</evidence>
<feature type="region of interest" description="Disordered" evidence="5">
    <location>
        <begin position="183"/>
        <end position="285"/>
    </location>
</feature>
<dbReference type="OrthoDB" id="9970435at2759"/>
<gene>
    <name evidence="7" type="ORF">L228DRAFT_27301</name>
</gene>
<dbReference type="GO" id="GO:0016036">
    <property type="term" value="P:cellular response to phosphate starvation"/>
    <property type="evidence" value="ECO:0007669"/>
    <property type="project" value="TreeGrafter"/>
</dbReference>
<dbReference type="GO" id="GO:0005886">
    <property type="term" value="C:plasma membrane"/>
    <property type="evidence" value="ECO:0007669"/>
    <property type="project" value="TreeGrafter"/>
</dbReference>
<dbReference type="GO" id="GO:0006817">
    <property type="term" value="P:phosphate ion transport"/>
    <property type="evidence" value="ECO:0007669"/>
    <property type="project" value="TreeGrafter"/>
</dbReference>
<feature type="compositionally biased region" description="Basic and acidic residues" evidence="5">
    <location>
        <begin position="232"/>
        <end position="248"/>
    </location>
</feature>
<dbReference type="InParanoid" id="A0A165AFZ7"/>
<evidence type="ECO:0000313" key="8">
    <source>
        <dbReference type="Proteomes" id="UP000076632"/>
    </source>
</evidence>
<proteinExistence type="predicted"/>
<feature type="compositionally biased region" description="Basic and acidic residues" evidence="5">
    <location>
        <begin position="183"/>
        <end position="214"/>
    </location>
</feature>
<dbReference type="InterPro" id="IPR004342">
    <property type="entry name" value="EXS_C"/>
</dbReference>
<protein>
    <recommendedName>
        <fullName evidence="6">EXS domain-containing protein</fullName>
    </recommendedName>
</protein>
<dbReference type="Pfam" id="PF03124">
    <property type="entry name" value="EXS"/>
    <property type="match status" value="1"/>
</dbReference>
<keyword evidence="2" id="KW-0812">Transmembrane</keyword>
<dbReference type="PANTHER" id="PTHR10783:SF103">
    <property type="entry name" value="SOLUTE CARRIER FAMILY 53 MEMBER 1"/>
    <property type="match status" value="1"/>
</dbReference>
<dbReference type="GO" id="GO:0000822">
    <property type="term" value="F:inositol hexakisphosphate binding"/>
    <property type="evidence" value="ECO:0007669"/>
    <property type="project" value="TreeGrafter"/>
</dbReference>
<dbReference type="PROSITE" id="PS51380">
    <property type="entry name" value="EXS"/>
    <property type="match status" value="1"/>
</dbReference>
<dbReference type="Proteomes" id="UP000076632">
    <property type="component" value="Unassembled WGS sequence"/>
</dbReference>
<organism evidence="7 8">
    <name type="scientific">Xylona heveae (strain CBS 132557 / TC161)</name>
    <dbReference type="NCBI Taxonomy" id="1328760"/>
    <lineage>
        <taxon>Eukaryota</taxon>
        <taxon>Fungi</taxon>
        <taxon>Dikarya</taxon>
        <taxon>Ascomycota</taxon>
        <taxon>Pezizomycotina</taxon>
        <taxon>Xylonomycetes</taxon>
        <taxon>Xylonales</taxon>
        <taxon>Xylonaceae</taxon>
        <taxon>Xylona</taxon>
    </lineage>
</organism>
<evidence type="ECO:0000256" key="5">
    <source>
        <dbReference type="SAM" id="MobiDB-lite"/>
    </source>
</evidence>
<dbReference type="GO" id="GO:0005794">
    <property type="term" value="C:Golgi apparatus"/>
    <property type="evidence" value="ECO:0007669"/>
    <property type="project" value="TreeGrafter"/>
</dbReference>
<sequence>MVIDPLLRFNWVFYAIFSDEVQHSATLSFFISLSEVFRRGMWALFRVENEHCTNVGRFRASRDVPLPYDIPTPSTSDLEAERNGVTQQPVPAGAAGPDRKRPTSKRRRSLIHAEPVPISTTATGADIEAQTATTPKLPPPTPSGMLRLRRTRTPSSPGTAAAGSPRTLRGLARVGTLLAEAHAQDFERKRRPEVASEQDHEDLRDPENLHHMPSSDEEDEDGYEDPGVDDVDNSRELANAERLLRRTSGEPGRTLHGTDDGERNDDRNERQDGNKGNEHRNLHYE</sequence>
<feature type="compositionally biased region" description="Acidic residues" evidence="5">
    <location>
        <begin position="215"/>
        <end position="231"/>
    </location>
</feature>
<keyword evidence="3" id="KW-1133">Transmembrane helix</keyword>
<evidence type="ECO:0000256" key="3">
    <source>
        <dbReference type="ARBA" id="ARBA00022989"/>
    </source>
</evidence>
<reference evidence="7 8" key="1">
    <citation type="journal article" date="2016" name="Fungal Biol.">
        <title>The genome of Xylona heveae provides a window into fungal endophytism.</title>
        <authorList>
            <person name="Gazis R."/>
            <person name="Kuo A."/>
            <person name="Riley R."/>
            <person name="LaButti K."/>
            <person name="Lipzen A."/>
            <person name="Lin J."/>
            <person name="Amirebrahimi M."/>
            <person name="Hesse C.N."/>
            <person name="Spatafora J.W."/>
            <person name="Henrissat B."/>
            <person name="Hainaut M."/>
            <person name="Grigoriev I.V."/>
            <person name="Hibbett D.S."/>
        </authorList>
    </citation>
    <scope>NUCLEOTIDE SEQUENCE [LARGE SCALE GENOMIC DNA]</scope>
    <source>
        <strain evidence="7 8">TC161</strain>
    </source>
</reference>
<evidence type="ECO:0000256" key="4">
    <source>
        <dbReference type="ARBA" id="ARBA00023136"/>
    </source>
</evidence>
<dbReference type="EMBL" id="KV407463">
    <property type="protein sequence ID" value="KZF20412.1"/>
    <property type="molecule type" value="Genomic_DNA"/>
</dbReference>
<dbReference type="AlphaFoldDB" id="A0A165AFZ7"/>
<keyword evidence="8" id="KW-1185">Reference proteome</keyword>
<accession>A0A165AFZ7</accession>
<feature type="region of interest" description="Disordered" evidence="5">
    <location>
        <begin position="63"/>
        <end position="168"/>
    </location>
</feature>